<gene>
    <name evidence="1" type="ORF">RPERSI_LOCUS8869</name>
</gene>
<sequence>NQEKGGSGVIALNPGVHTFMIGYDPSEMAVEWGKNDIGNKHTRYRLRRVMLCIHKRIHCLVHECHRKLVIWLCENYHVIILPEFCTQRVIRRGQRRIGSKTARAMCTWSHFRFRQHLAHKAREHPWCASKVFRCPKCKTVLDRDINGARIFFFATLLKMSQFKLTWEPTPLQDLYYLI</sequence>
<dbReference type="Proteomes" id="UP000789920">
    <property type="component" value="Unassembled WGS sequence"/>
</dbReference>
<name>A0ACA9NZ52_9GLOM</name>
<proteinExistence type="predicted"/>
<keyword evidence="2" id="KW-1185">Reference proteome</keyword>
<dbReference type="EMBL" id="CAJVQC010016311">
    <property type="protein sequence ID" value="CAG8675404.1"/>
    <property type="molecule type" value="Genomic_DNA"/>
</dbReference>
<feature type="non-terminal residue" evidence="1">
    <location>
        <position position="1"/>
    </location>
</feature>
<evidence type="ECO:0000313" key="1">
    <source>
        <dbReference type="EMBL" id="CAG8675404.1"/>
    </source>
</evidence>
<reference evidence="1" key="1">
    <citation type="submission" date="2021-06" db="EMBL/GenBank/DDBJ databases">
        <authorList>
            <person name="Kallberg Y."/>
            <person name="Tangrot J."/>
            <person name="Rosling A."/>
        </authorList>
    </citation>
    <scope>NUCLEOTIDE SEQUENCE</scope>
    <source>
        <strain evidence="1">MA461A</strain>
    </source>
</reference>
<evidence type="ECO:0000313" key="2">
    <source>
        <dbReference type="Proteomes" id="UP000789920"/>
    </source>
</evidence>
<comment type="caution">
    <text evidence="1">The sequence shown here is derived from an EMBL/GenBank/DDBJ whole genome shotgun (WGS) entry which is preliminary data.</text>
</comment>
<organism evidence="1 2">
    <name type="scientific">Racocetra persica</name>
    <dbReference type="NCBI Taxonomy" id="160502"/>
    <lineage>
        <taxon>Eukaryota</taxon>
        <taxon>Fungi</taxon>
        <taxon>Fungi incertae sedis</taxon>
        <taxon>Mucoromycota</taxon>
        <taxon>Glomeromycotina</taxon>
        <taxon>Glomeromycetes</taxon>
        <taxon>Diversisporales</taxon>
        <taxon>Gigasporaceae</taxon>
        <taxon>Racocetra</taxon>
    </lineage>
</organism>
<protein>
    <submittedName>
        <fullName evidence="1">8414_t:CDS:1</fullName>
    </submittedName>
</protein>
<accession>A0ACA9NZ52</accession>